<dbReference type="AlphaFoldDB" id="X1SSU0"/>
<sequence length="56" mass="6139">MGIKKIVGSSINVLSIVEVVGTLYCHFEDKGEEQLIVKENSVVVPFSCDKEINRSG</sequence>
<gene>
    <name evidence="1" type="ORF">S12H4_23194</name>
</gene>
<proteinExistence type="predicted"/>
<evidence type="ECO:0000313" key="1">
    <source>
        <dbReference type="EMBL" id="GAI82211.1"/>
    </source>
</evidence>
<name>X1SSU0_9ZZZZ</name>
<dbReference type="EMBL" id="BARW01012257">
    <property type="protein sequence ID" value="GAI82211.1"/>
    <property type="molecule type" value="Genomic_DNA"/>
</dbReference>
<comment type="caution">
    <text evidence="1">The sequence shown here is derived from an EMBL/GenBank/DDBJ whole genome shotgun (WGS) entry which is preliminary data.</text>
</comment>
<organism evidence="1">
    <name type="scientific">marine sediment metagenome</name>
    <dbReference type="NCBI Taxonomy" id="412755"/>
    <lineage>
        <taxon>unclassified sequences</taxon>
        <taxon>metagenomes</taxon>
        <taxon>ecological metagenomes</taxon>
    </lineage>
</organism>
<reference evidence="1" key="1">
    <citation type="journal article" date="2014" name="Front. Microbiol.">
        <title>High frequency of phylogenetically diverse reductive dehalogenase-homologous genes in deep subseafloor sedimentary metagenomes.</title>
        <authorList>
            <person name="Kawai M."/>
            <person name="Futagami T."/>
            <person name="Toyoda A."/>
            <person name="Takaki Y."/>
            <person name="Nishi S."/>
            <person name="Hori S."/>
            <person name="Arai W."/>
            <person name="Tsubouchi T."/>
            <person name="Morono Y."/>
            <person name="Uchiyama I."/>
            <person name="Ito T."/>
            <person name="Fujiyama A."/>
            <person name="Inagaki F."/>
            <person name="Takami H."/>
        </authorList>
    </citation>
    <scope>NUCLEOTIDE SEQUENCE</scope>
    <source>
        <strain evidence="1">Expedition CK06-06</strain>
    </source>
</reference>
<protein>
    <submittedName>
        <fullName evidence="1">Uncharacterized protein</fullName>
    </submittedName>
</protein>
<accession>X1SSU0</accession>